<sequence>MKNLFSWRLLPSEADFSNLWENATFVFDTNFLLDLYRVSRPTVEDFLKILEHLHLQDRIWLPYQVADEFLSRREEIIDSEAASFKKALSELEQWKSEQQKFNSLRGKLKSAGRIVAAEVEDLFDNQKNYFDAVDEVKKVFQEKIKELADSHFPFNPDNDIILERLLLIFDSKVGDPYDKQSLQSLYREAKDRYEKSQPPGFMDAREKEDERKYGDFILWKQILDFAKTESLPIVFVTGETKEDWWIKKNGQIVAPRIELRREFQEYVKQPFWMYRTQRFIKMAKNKLIVDIDVRSIEETNAIADADLSDEEENEAIKEAIEQLIEQTKPQLSTSAMAKKLVEQMKPQYSTLEMAKKLVEQAKPEYSTLEMAKKLVEQTKPEYSTLEMAKKLVEQTKPQYSTSDIAKLIEQTKPQFPTSDMEKLIEQMRPAFTNSDMEKLIEQMRPAFTNSDMEKLIEQMRKSYR</sequence>
<evidence type="ECO:0000313" key="2">
    <source>
        <dbReference type="EMBL" id="MBD2692964.1"/>
    </source>
</evidence>
<dbReference type="EMBL" id="JACJTQ010000021">
    <property type="protein sequence ID" value="MBD2692964.1"/>
    <property type="molecule type" value="Genomic_DNA"/>
</dbReference>
<reference evidence="2 3" key="1">
    <citation type="journal article" date="2020" name="ISME J.">
        <title>Comparative genomics reveals insights into cyanobacterial evolution and habitat adaptation.</title>
        <authorList>
            <person name="Chen M.Y."/>
            <person name="Teng W.K."/>
            <person name="Zhao L."/>
            <person name="Hu C.X."/>
            <person name="Zhou Y.K."/>
            <person name="Han B.P."/>
            <person name="Song L.R."/>
            <person name="Shu W.S."/>
        </authorList>
    </citation>
    <scope>NUCLEOTIDE SEQUENCE [LARGE SCALE GENOMIC DNA]</scope>
    <source>
        <strain evidence="2 3">FACHB-362</strain>
    </source>
</reference>
<keyword evidence="3" id="KW-1185">Reference proteome</keyword>
<protein>
    <submittedName>
        <fullName evidence="2">DUF4935 domain-containing protein</fullName>
    </submittedName>
</protein>
<proteinExistence type="predicted"/>
<evidence type="ECO:0000313" key="3">
    <source>
        <dbReference type="Proteomes" id="UP000660381"/>
    </source>
</evidence>
<organism evidence="2 3">
    <name type="scientific">Anabaena catenula FACHB-362</name>
    <dbReference type="NCBI Taxonomy" id="2692877"/>
    <lineage>
        <taxon>Bacteria</taxon>
        <taxon>Bacillati</taxon>
        <taxon>Cyanobacteriota</taxon>
        <taxon>Cyanophyceae</taxon>
        <taxon>Nostocales</taxon>
        <taxon>Nostocaceae</taxon>
        <taxon>Anabaena</taxon>
    </lineage>
</organism>
<accession>A0ABR8J3N3</accession>
<name>A0ABR8J3N3_9NOST</name>
<dbReference type="InterPro" id="IPR041578">
    <property type="entry name" value="PIN_8"/>
</dbReference>
<comment type="caution">
    <text evidence="2">The sequence shown here is derived from an EMBL/GenBank/DDBJ whole genome shotgun (WGS) entry which is preliminary data.</text>
</comment>
<feature type="domain" description="PIN like" evidence="1">
    <location>
        <begin position="25"/>
        <end position="259"/>
    </location>
</feature>
<gene>
    <name evidence="2" type="ORF">H6G68_14585</name>
</gene>
<dbReference type="Proteomes" id="UP000660381">
    <property type="component" value="Unassembled WGS sequence"/>
</dbReference>
<dbReference type="RefSeq" id="WP_190907292.1">
    <property type="nucleotide sequence ID" value="NZ_JACJTQ010000021.1"/>
</dbReference>
<evidence type="ECO:0000259" key="1">
    <source>
        <dbReference type="Pfam" id="PF18476"/>
    </source>
</evidence>
<dbReference type="Pfam" id="PF18476">
    <property type="entry name" value="PIN_8"/>
    <property type="match status" value="1"/>
</dbReference>